<dbReference type="EC" id="2.1.1.220" evidence="2 9"/>
<dbReference type="SUPFAM" id="SSF53335">
    <property type="entry name" value="S-adenosyl-L-methionine-dependent methyltransferases"/>
    <property type="match status" value="1"/>
</dbReference>
<keyword evidence="6 9" id="KW-0949">S-adenosyl-L-methionine</keyword>
<dbReference type="Gene3D" id="3.40.50.150">
    <property type="entry name" value="Vaccinia Virus protein VP39"/>
    <property type="match status" value="1"/>
</dbReference>
<proteinExistence type="inferred from homology"/>
<feature type="binding site" evidence="10">
    <location>
        <position position="122"/>
    </location>
    <ligand>
        <name>S-adenosyl-L-methionine</name>
        <dbReference type="ChEBI" id="CHEBI:59789"/>
    </ligand>
</feature>
<dbReference type="GO" id="GO:0030488">
    <property type="term" value="P:tRNA methylation"/>
    <property type="evidence" value="ECO:0007669"/>
    <property type="project" value="InterPro"/>
</dbReference>
<evidence type="ECO:0000256" key="8">
    <source>
        <dbReference type="ARBA" id="ARBA00023242"/>
    </source>
</evidence>
<feature type="region of interest" description="Disordered" evidence="11">
    <location>
        <begin position="376"/>
        <end position="405"/>
    </location>
</feature>
<evidence type="ECO:0000259" key="12">
    <source>
        <dbReference type="Pfam" id="PF08704"/>
    </source>
</evidence>
<feature type="binding site" evidence="10">
    <location>
        <position position="165"/>
    </location>
    <ligand>
        <name>S-adenosyl-L-methionine</name>
        <dbReference type="ChEBI" id="CHEBI:59789"/>
    </ligand>
</feature>
<dbReference type="STRING" id="135208.A0A4Z0AA35"/>
<comment type="caution">
    <text evidence="13">The sequence shown here is derived from an EMBL/GenBank/DDBJ whole genome shotgun (WGS) entry which is preliminary data.</text>
</comment>
<dbReference type="AlphaFoldDB" id="A0A4Z0AA35"/>
<protein>
    <recommendedName>
        <fullName evidence="3 9">tRNA (adenine(58)-N(1))-methyltransferase catalytic subunit TRM61</fullName>
        <ecNumber evidence="2 9">2.1.1.220</ecNumber>
    </recommendedName>
</protein>
<comment type="catalytic activity">
    <reaction evidence="9">
        <text>adenosine(58) in tRNA + S-adenosyl-L-methionine = N(1)-methyladenosine(58) in tRNA + S-adenosyl-L-homocysteine + H(+)</text>
        <dbReference type="Rhea" id="RHEA:43152"/>
        <dbReference type="Rhea" id="RHEA-COMP:10365"/>
        <dbReference type="Rhea" id="RHEA-COMP:10366"/>
        <dbReference type="ChEBI" id="CHEBI:15378"/>
        <dbReference type="ChEBI" id="CHEBI:57856"/>
        <dbReference type="ChEBI" id="CHEBI:59789"/>
        <dbReference type="ChEBI" id="CHEBI:74411"/>
        <dbReference type="ChEBI" id="CHEBI:74491"/>
        <dbReference type="EC" id="2.1.1.220"/>
    </reaction>
</comment>
<dbReference type="Gene3D" id="3.10.330.20">
    <property type="match status" value="1"/>
</dbReference>
<accession>A0A4Z0AA35</accession>
<feature type="compositionally biased region" description="Basic and acidic residues" evidence="11">
    <location>
        <begin position="243"/>
        <end position="289"/>
    </location>
</feature>
<dbReference type="InterPro" id="IPR014816">
    <property type="entry name" value="tRNA_MeTrfase_Gcd14"/>
</dbReference>
<evidence type="ECO:0000256" key="4">
    <source>
        <dbReference type="ARBA" id="ARBA00022603"/>
    </source>
</evidence>
<evidence type="ECO:0000256" key="3">
    <source>
        <dbReference type="ARBA" id="ARBA00015963"/>
    </source>
</evidence>
<dbReference type="InterPro" id="IPR029063">
    <property type="entry name" value="SAM-dependent_MTases_sf"/>
</dbReference>
<keyword evidence="14" id="KW-1185">Reference proteome</keyword>
<evidence type="ECO:0000256" key="2">
    <source>
        <dbReference type="ARBA" id="ARBA00012796"/>
    </source>
</evidence>
<feature type="domain" description="tRNA (adenine(58)-N(1))-methyltransferase catalytic subunit TRM61 C-terminal" evidence="12">
    <location>
        <begin position="62"/>
        <end position="268"/>
    </location>
</feature>
<evidence type="ECO:0000256" key="11">
    <source>
        <dbReference type="SAM" id="MobiDB-lite"/>
    </source>
</evidence>
<dbReference type="PANTHER" id="PTHR12133">
    <property type="entry name" value="TRNA (ADENINE(58)-N(1))-METHYLTRANSFERASE"/>
    <property type="match status" value="1"/>
</dbReference>
<dbReference type="PIRSF" id="PIRSF017269">
    <property type="entry name" value="GCD14"/>
    <property type="match status" value="1"/>
</dbReference>
<evidence type="ECO:0000256" key="9">
    <source>
        <dbReference type="PIRNR" id="PIRNR017269"/>
    </source>
</evidence>
<keyword evidence="8 9" id="KW-0539">Nucleus</keyword>
<sequence length="405" mass="44435">MWSNARHIAPGDVVIAWLTRDIVQPLVVTPGKDFNSRYGSYRHSDLIGLPFGSKVGSSNGKGFIHILRPTPELWTLALPHRTQILYLADIAFITSWLNLRPGSHVIEAARTVGPTGKVWSYEFHEQRANKAREEFARHGMAEVVTLTHRNVCKDGFTVTDEVNADLPAPWEAVEHAKVALRASPGLHQRMIAPCMEQVLRTVSALNDAGFTDITMYETLLRPHEVSQVPAPLPVGAIAEKLKQSEAKREEKRLRQIENARGRQTDKRKRDDSSRETPGEVEPKRVKVEGEDTADDAVYPGASEDVVVPVPAEVAAPAILPALQDVQDVSMEPAEVTSQAPSKPTMPAPPATQVVSKILPEVRGHTSYLTFARLPPAIPAKTTGDESQPAGSTQMPDAKPNLKEQL</sequence>
<comment type="function">
    <text evidence="9">Catalytic subunit of tRNA (adenine-N(1)-)-methyltransferase, which catalyzes the formation of N(1)-methyladenine at position 58 (m1A58) in initiator methionyl-tRNA.</text>
</comment>
<dbReference type="GO" id="GO:0031515">
    <property type="term" value="C:tRNA (m1A) methyltransferase complex"/>
    <property type="evidence" value="ECO:0007669"/>
    <property type="project" value="UniProtKB-UniRule"/>
</dbReference>
<organism evidence="13 14">
    <name type="scientific">Hericium alpestre</name>
    <dbReference type="NCBI Taxonomy" id="135208"/>
    <lineage>
        <taxon>Eukaryota</taxon>
        <taxon>Fungi</taxon>
        <taxon>Dikarya</taxon>
        <taxon>Basidiomycota</taxon>
        <taxon>Agaricomycotina</taxon>
        <taxon>Agaricomycetes</taxon>
        <taxon>Russulales</taxon>
        <taxon>Hericiaceae</taxon>
        <taxon>Hericium</taxon>
    </lineage>
</organism>
<keyword evidence="4 9" id="KW-0489">Methyltransferase</keyword>
<dbReference type="Pfam" id="PF08704">
    <property type="entry name" value="GCD14"/>
    <property type="match status" value="1"/>
</dbReference>
<dbReference type="OrthoDB" id="1925287at2759"/>
<reference evidence="13 14" key="1">
    <citation type="submission" date="2019-02" db="EMBL/GenBank/DDBJ databases">
        <title>Genome sequencing of the rare red list fungi Hericium alpestre (H. flagellum).</title>
        <authorList>
            <person name="Buettner E."/>
            <person name="Kellner H."/>
        </authorList>
    </citation>
    <scope>NUCLEOTIDE SEQUENCE [LARGE SCALE GENOMIC DNA]</scope>
    <source>
        <strain evidence="13 14">DSM 108284</strain>
    </source>
</reference>
<evidence type="ECO:0000256" key="5">
    <source>
        <dbReference type="ARBA" id="ARBA00022679"/>
    </source>
</evidence>
<gene>
    <name evidence="13" type="ORF">EWM64_g817</name>
</gene>
<evidence type="ECO:0000256" key="7">
    <source>
        <dbReference type="ARBA" id="ARBA00022694"/>
    </source>
</evidence>
<keyword evidence="5 9" id="KW-0808">Transferase</keyword>
<comment type="subcellular location">
    <subcellularLocation>
        <location evidence="1 9">Nucleus</location>
    </subcellularLocation>
</comment>
<evidence type="ECO:0000313" key="14">
    <source>
        <dbReference type="Proteomes" id="UP000298061"/>
    </source>
</evidence>
<comment type="similarity">
    <text evidence="9">Belongs to the class I-like SAM-binding methyltransferase superfamily. TRM61 family.</text>
</comment>
<dbReference type="GO" id="GO:0160107">
    <property type="term" value="F:tRNA (adenine(58)-N1)-methyltransferase activity"/>
    <property type="evidence" value="ECO:0007669"/>
    <property type="project" value="UniProtKB-EC"/>
</dbReference>
<evidence type="ECO:0000256" key="1">
    <source>
        <dbReference type="ARBA" id="ARBA00004123"/>
    </source>
</evidence>
<dbReference type="Proteomes" id="UP000298061">
    <property type="component" value="Unassembled WGS sequence"/>
</dbReference>
<evidence type="ECO:0000256" key="10">
    <source>
        <dbReference type="PIRSR" id="PIRSR017269-1"/>
    </source>
</evidence>
<evidence type="ECO:0000313" key="13">
    <source>
        <dbReference type="EMBL" id="TFY83197.1"/>
    </source>
</evidence>
<evidence type="ECO:0000256" key="6">
    <source>
        <dbReference type="ARBA" id="ARBA00022691"/>
    </source>
</evidence>
<dbReference type="PROSITE" id="PS51620">
    <property type="entry name" value="SAM_TRM61"/>
    <property type="match status" value="1"/>
</dbReference>
<name>A0A4Z0AA35_9AGAM</name>
<feature type="region of interest" description="Disordered" evidence="11">
    <location>
        <begin position="243"/>
        <end position="299"/>
    </location>
</feature>
<dbReference type="InterPro" id="IPR049470">
    <property type="entry name" value="TRM61_C"/>
</dbReference>
<dbReference type="EMBL" id="SFCI01000046">
    <property type="protein sequence ID" value="TFY83197.1"/>
    <property type="molecule type" value="Genomic_DNA"/>
</dbReference>
<keyword evidence="7 9" id="KW-0819">tRNA processing</keyword>
<dbReference type="GO" id="GO:0005634">
    <property type="term" value="C:nucleus"/>
    <property type="evidence" value="ECO:0007669"/>
    <property type="project" value="UniProtKB-SubCell"/>
</dbReference>
<feature type="compositionally biased region" description="Polar residues" evidence="11">
    <location>
        <begin position="384"/>
        <end position="394"/>
    </location>
</feature>
<dbReference type="PANTHER" id="PTHR12133:SF2">
    <property type="entry name" value="TRNA (ADENINE(58)-N(1))-METHYLTRANSFERASE CATALYTIC SUBUNIT TRMT61A"/>
    <property type="match status" value="1"/>
</dbReference>